<accession>A0A024GYL0</accession>
<evidence type="ECO:0000313" key="2">
    <source>
        <dbReference type="Proteomes" id="UP000035722"/>
    </source>
</evidence>
<reference evidence="2" key="1">
    <citation type="journal article" date="2014" name="Genome Announc.">
        <title>Genome Sequence of Arthrobacter siccitolerans 4J27, a Xeroprotectant-Producing Desiccation-Tolerant Microorganism.</title>
        <authorList>
            <person name="Manzanera M."/>
            <person name="Santa-Cruz-Calvo L."/>
            <person name="Vilchez J.I."/>
            <person name="Garcia-Fontana C."/>
            <person name="Silva-Castro G.A."/>
            <person name="Calvo C."/>
            <person name="Gonzalez-Lopez J."/>
        </authorList>
    </citation>
    <scope>NUCLEOTIDE SEQUENCE [LARGE SCALE GENOMIC DNA]</scope>
    <source>
        <strain evidence="2">4J27</strain>
    </source>
</reference>
<keyword evidence="2" id="KW-1185">Reference proteome</keyword>
<name>A0A024GYL0_9MICC</name>
<protein>
    <submittedName>
        <fullName evidence="1">Uncharacterized protein</fullName>
    </submittedName>
</protein>
<proteinExistence type="predicted"/>
<comment type="caution">
    <text evidence="1">The sequence shown here is derived from an EMBL/GenBank/DDBJ whole genome shotgun (WGS) entry which is preliminary data.</text>
</comment>
<evidence type="ECO:0000313" key="1">
    <source>
        <dbReference type="EMBL" id="CCQ45025.1"/>
    </source>
</evidence>
<sequence length="47" mass="5158">MKGQGTAPDPFRTGSPEDAAEVRKALEDLVLAAARPETNRLYRKVCK</sequence>
<dbReference type="EMBL" id="CAQI01000031">
    <property type="protein sequence ID" value="CCQ45025.1"/>
    <property type="molecule type" value="Genomic_DNA"/>
</dbReference>
<organism evidence="1 2">
    <name type="scientific">Pseudarthrobacter siccitolerans</name>
    <dbReference type="NCBI Taxonomy" id="861266"/>
    <lineage>
        <taxon>Bacteria</taxon>
        <taxon>Bacillati</taxon>
        <taxon>Actinomycetota</taxon>
        <taxon>Actinomycetes</taxon>
        <taxon>Micrococcales</taxon>
        <taxon>Micrococcaceae</taxon>
        <taxon>Pseudarthrobacter</taxon>
    </lineage>
</organism>
<gene>
    <name evidence="1" type="ORF">ARTSIC4J27_957</name>
</gene>
<dbReference type="Proteomes" id="UP000035722">
    <property type="component" value="Unassembled WGS sequence"/>
</dbReference>
<dbReference type="AlphaFoldDB" id="A0A024GYL0"/>